<name>A0A336JUE2_9BRAD</name>
<dbReference type="EMBL" id="QRDT01000031">
    <property type="protein sequence ID" value="RED25536.1"/>
    <property type="molecule type" value="Genomic_DNA"/>
</dbReference>
<evidence type="ECO:0000313" key="4">
    <source>
        <dbReference type="Proteomes" id="UP000256343"/>
    </source>
</evidence>
<evidence type="ECO:0000313" key="2">
    <source>
        <dbReference type="EMBL" id="SSW93148.1"/>
    </source>
</evidence>
<dbReference type="InterPro" id="IPR016032">
    <property type="entry name" value="Sig_transdc_resp-reg_C-effctor"/>
</dbReference>
<dbReference type="GO" id="GO:0006355">
    <property type="term" value="P:regulation of DNA-templated transcription"/>
    <property type="evidence" value="ECO:0007669"/>
    <property type="project" value="InterPro"/>
</dbReference>
<dbReference type="SUPFAM" id="SSF46894">
    <property type="entry name" value="C-terminal effector domain of the bipartite response regulators"/>
    <property type="match status" value="1"/>
</dbReference>
<dbReference type="GO" id="GO:0003677">
    <property type="term" value="F:DNA binding"/>
    <property type="evidence" value="ECO:0007669"/>
    <property type="project" value="InterPro"/>
</dbReference>
<gene>
    <name evidence="1" type="ORF">BJ125_1314</name>
    <name evidence="2" type="ORF">SAMN05892882_1314</name>
</gene>
<dbReference type="OrthoDB" id="7888886at2"/>
<dbReference type="RefSeq" id="WP_114360547.1">
    <property type="nucleotide sequence ID" value="NZ_QRDT01000031.1"/>
</dbReference>
<dbReference type="InterPro" id="IPR036388">
    <property type="entry name" value="WH-like_DNA-bd_sf"/>
</dbReference>
<keyword evidence="4" id="KW-1185">Reference proteome</keyword>
<dbReference type="Proteomes" id="UP000256343">
    <property type="component" value="Unassembled WGS sequence"/>
</dbReference>
<dbReference type="Proteomes" id="UP000252631">
    <property type="component" value="Unassembled WGS sequence"/>
</dbReference>
<reference evidence="1 4" key="2">
    <citation type="submission" date="2018-07" db="EMBL/GenBank/DDBJ databases">
        <title>Genomic Encyclopedia of Archaeal and Bacterial Type Strains, Phase II (KMG-II): from individual species to whole genera.</title>
        <authorList>
            <person name="Goeker M."/>
        </authorList>
    </citation>
    <scope>NUCLEOTIDE SEQUENCE [LARGE SCALE GENOMIC DNA]</scope>
    <source>
        <strain evidence="1 4">JA575</strain>
    </source>
</reference>
<proteinExistence type="predicted"/>
<reference evidence="2 3" key="1">
    <citation type="submission" date="2017-08" db="EMBL/GenBank/DDBJ databases">
        <authorList>
            <person name="de Groot N.N."/>
        </authorList>
    </citation>
    <scope>NUCLEOTIDE SEQUENCE [LARGE SCALE GENOMIC DNA]</scope>
    <source>
        <strain evidence="2 3">JA575</strain>
    </source>
</reference>
<dbReference type="EMBL" id="UFQQ01000031">
    <property type="protein sequence ID" value="SSW93148.1"/>
    <property type="molecule type" value="Genomic_DNA"/>
</dbReference>
<dbReference type="Gene3D" id="1.25.40.10">
    <property type="entry name" value="Tetratricopeptide repeat domain"/>
    <property type="match status" value="1"/>
</dbReference>
<dbReference type="InterPro" id="IPR051677">
    <property type="entry name" value="AfsR-DnrI-RedD_regulator"/>
</dbReference>
<dbReference type="Gene3D" id="1.10.10.10">
    <property type="entry name" value="Winged helix-like DNA-binding domain superfamily/Winged helix DNA-binding domain"/>
    <property type="match status" value="1"/>
</dbReference>
<protein>
    <submittedName>
        <fullName evidence="2">Uncharacterized protein</fullName>
    </submittedName>
</protein>
<dbReference type="InterPro" id="IPR011990">
    <property type="entry name" value="TPR-like_helical_dom_sf"/>
</dbReference>
<sequence length="609" mass="68472">MTHANIVDAMPYQRNDRANPVRHSLSLLGPVRLQCAGVDCTPKGRRARAILAMLAVAPHGMRGRRWLQSRLWSERGDKEGSASLRQCLSELRRSLGAHRALISFDKQSLTLDINNIDIDTRRLEQHGTEDFDLTTNLPDFLEDLDIADPEFDDWLRDQRRYWEERLREAALRRHSGRVDSPSALSNATSSNSTLPGFAVRDGAGAVGRIGGFIGTPVVAVLPPNDTASDPSLCYLIEGVTQELIDQLSRIRWLATISRSSCYAALTLTSGAAEFGAKLGAHYVVQLRIPKADASMRINIELTQTDGNLLVWGRSFEIVGSLTETMLTGIAEEIAGNLGGNISRTEQHRARRLPDEVSRMNDLVWRGRWHMNRLSRHDAERAEFYFHQALQIEPGNVEARVHFAWCTLWRAWAMRSEAPAIRAASSLGRQIIELDPTDARGYWVTGTAEAWLRQSEESDCLIRRAIHLCPSLSLAHAQLGSNAILRGEPERSLPSLALAIKLSPHDQQMFFFLGEQAMAHWLLGNFEDALDLATQSTMRRPSYWYALMIKYLSLKSLNRRALADEAREDLRRARPQLRADDINWLPYIDPALNAYFVAQLGLDQDTTMHA</sequence>
<dbReference type="AlphaFoldDB" id="A0A336JUE2"/>
<organism evidence="2 3">
    <name type="scientific">Rhodopseudomonas pentothenatexigens</name>
    <dbReference type="NCBI Taxonomy" id="999699"/>
    <lineage>
        <taxon>Bacteria</taxon>
        <taxon>Pseudomonadati</taxon>
        <taxon>Pseudomonadota</taxon>
        <taxon>Alphaproteobacteria</taxon>
        <taxon>Hyphomicrobiales</taxon>
        <taxon>Nitrobacteraceae</taxon>
        <taxon>Rhodopseudomonas</taxon>
    </lineage>
</organism>
<evidence type="ECO:0000313" key="1">
    <source>
        <dbReference type="EMBL" id="RED25536.1"/>
    </source>
</evidence>
<dbReference type="SUPFAM" id="SSF48452">
    <property type="entry name" value="TPR-like"/>
    <property type="match status" value="1"/>
</dbReference>
<dbReference type="PANTHER" id="PTHR35807">
    <property type="entry name" value="TRANSCRIPTIONAL REGULATOR REDD-RELATED"/>
    <property type="match status" value="1"/>
</dbReference>
<evidence type="ECO:0000313" key="3">
    <source>
        <dbReference type="Proteomes" id="UP000252631"/>
    </source>
</evidence>
<accession>A0A336JUE2</accession>